<feature type="domain" description="Peptidase S12 Pab87-related C-terminal" evidence="5">
    <location>
        <begin position="436"/>
        <end position="553"/>
    </location>
</feature>
<evidence type="ECO:0008006" key="8">
    <source>
        <dbReference type="Google" id="ProtNLM"/>
    </source>
</evidence>
<evidence type="ECO:0000259" key="4">
    <source>
        <dbReference type="Pfam" id="PF00144"/>
    </source>
</evidence>
<dbReference type="OrthoDB" id="552049at2759"/>
<proteinExistence type="inferred from homology"/>
<comment type="caution">
    <text evidence="6">The sequence shown here is derived from an EMBL/GenBank/DDBJ whole genome shotgun (WGS) entry which is preliminary data.</text>
</comment>
<reference evidence="6" key="1">
    <citation type="submission" date="2021-03" db="EMBL/GenBank/DDBJ databases">
        <authorList>
            <person name="Tagirdzhanova G."/>
        </authorList>
    </citation>
    <scope>NUCLEOTIDE SEQUENCE</scope>
</reference>
<dbReference type="Pfam" id="PF11954">
    <property type="entry name" value="DUF3471"/>
    <property type="match status" value="1"/>
</dbReference>
<dbReference type="PANTHER" id="PTHR46825:SF15">
    <property type="entry name" value="BETA-LACTAMASE-RELATED DOMAIN-CONTAINING PROTEIN"/>
    <property type="match status" value="1"/>
</dbReference>
<evidence type="ECO:0000259" key="5">
    <source>
        <dbReference type="Pfam" id="PF11954"/>
    </source>
</evidence>
<keyword evidence="7" id="KW-1185">Reference proteome</keyword>
<feature type="region of interest" description="Disordered" evidence="2">
    <location>
        <begin position="595"/>
        <end position="624"/>
    </location>
</feature>
<feature type="signal peptide" evidence="3">
    <location>
        <begin position="1"/>
        <end position="18"/>
    </location>
</feature>
<dbReference type="AlphaFoldDB" id="A0A8H3PK09"/>
<accession>A0A8H3PK09</accession>
<dbReference type="InterPro" id="IPR012338">
    <property type="entry name" value="Beta-lactam/transpept-like"/>
</dbReference>
<feature type="domain" description="Beta-lactamase-related" evidence="4">
    <location>
        <begin position="35"/>
        <end position="373"/>
    </location>
</feature>
<name>A0A8H3PK09_9LECA</name>
<dbReference type="InterPro" id="IPR001466">
    <property type="entry name" value="Beta-lactam-related"/>
</dbReference>
<evidence type="ECO:0000256" key="1">
    <source>
        <dbReference type="ARBA" id="ARBA00038215"/>
    </source>
</evidence>
<dbReference type="Proteomes" id="UP000664203">
    <property type="component" value="Unassembled WGS sequence"/>
</dbReference>
<gene>
    <name evidence="6" type="ORF">ALECFALPRED_009572</name>
</gene>
<dbReference type="Gene3D" id="3.40.710.10">
    <property type="entry name" value="DD-peptidase/beta-lactamase superfamily"/>
    <property type="match status" value="1"/>
</dbReference>
<evidence type="ECO:0000256" key="3">
    <source>
        <dbReference type="SAM" id="SignalP"/>
    </source>
</evidence>
<evidence type="ECO:0000313" key="6">
    <source>
        <dbReference type="EMBL" id="CAF9942215.1"/>
    </source>
</evidence>
<sequence>MLPPQAGSFLTFFALSGAYQIPLTAPDATPFTPDFDKLVADTLNHWHTPGISIAVVDGDKTFSKGYGIATFPDEKVTPSTLFYTGSTTKSFTAAAISLLIDDTANSSNPLTWQTPLSSLIREDFVLPDEWATSHITLEDAVSHRTGMPRHDLAWFIPNTTVREVVRKLRHLPTTAEPRTKWQYCNMMYITVTYFIETYTGNWLGNILRERIWEPLAMNSTFFSLSDAEAATYTGKASLAEGYLWLNRTQEYRSASYMDSDAVSGAGAIISNVLDYAKWLQCMMNTAAPLSSAAHNTLHFPRINLPPSAVEHAGYRGVHGFRGVHGYALGWFISNYRGEDMIWHPGGLSGFATMMAYLPRRQWGFTILTNAGESGVTAHQILSYELLDNLLRTPEDERLSWSTVTDRVLQEATEALKNATKRLYPDSPLGDDAIPLTLPLSHYAGTYTHPAYPSFTLVIKPNLEPSPRYGRANPKQILHTAAYGPISIDLTHISGENFVAYVRVDEDTRRPGDYEPTRDSISKAEFRLGEDGKVKEMGLQLEVEMSDDKIWFTKDVAVPAGQVIYITKDGALSLTEAHGEDITSLAYPNSFSYHDSSGSGGSSTLSGTPSKGRLVSSVKRAGRGR</sequence>
<dbReference type="SUPFAM" id="SSF56601">
    <property type="entry name" value="beta-lactamase/transpeptidase-like"/>
    <property type="match status" value="1"/>
</dbReference>
<evidence type="ECO:0000256" key="2">
    <source>
        <dbReference type="SAM" id="MobiDB-lite"/>
    </source>
</evidence>
<keyword evidence="3" id="KW-0732">Signal</keyword>
<dbReference type="InterPro" id="IPR050491">
    <property type="entry name" value="AmpC-like"/>
</dbReference>
<comment type="similarity">
    <text evidence="1">Belongs to the peptidase S12 family.</text>
</comment>
<feature type="compositionally biased region" description="Low complexity" evidence="2">
    <location>
        <begin position="595"/>
        <end position="611"/>
    </location>
</feature>
<dbReference type="PANTHER" id="PTHR46825">
    <property type="entry name" value="D-ALANYL-D-ALANINE-CARBOXYPEPTIDASE/ENDOPEPTIDASE AMPH"/>
    <property type="match status" value="1"/>
</dbReference>
<feature type="chain" id="PRO_5034500194" description="Penicillin-binding protein" evidence="3">
    <location>
        <begin position="19"/>
        <end position="624"/>
    </location>
</feature>
<dbReference type="Pfam" id="PF00144">
    <property type="entry name" value="Beta-lactamase"/>
    <property type="match status" value="1"/>
</dbReference>
<evidence type="ECO:0000313" key="7">
    <source>
        <dbReference type="Proteomes" id="UP000664203"/>
    </source>
</evidence>
<protein>
    <recommendedName>
        <fullName evidence="8">Penicillin-binding protein</fullName>
    </recommendedName>
</protein>
<organism evidence="6 7">
    <name type="scientific">Alectoria fallacina</name>
    <dbReference type="NCBI Taxonomy" id="1903189"/>
    <lineage>
        <taxon>Eukaryota</taxon>
        <taxon>Fungi</taxon>
        <taxon>Dikarya</taxon>
        <taxon>Ascomycota</taxon>
        <taxon>Pezizomycotina</taxon>
        <taxon>Lecanoromycetes</taxon>
        <taxon>OSLEUM clade</taxon>
        <taxon>Lecanoromycetidae</taxon>
        <taxon>Lecanorales</taxon>
        <taxon>Lecanorineae</taxon>
        <taxon>Parmeliaceae</taxon>
        <taxon>Alectoria</taxon>
    </lineage>
</organism>
<dbReference type="InterPro" id="IPR021860">
    <property type="entry name" value="Peptidase_S12_Pab87-rel_C"/>
</dbReference>
<dbReference type="EMBL" id="CAJPDR010000729">
    <property type="protein sequence ID" value="CAF9942215.1"/>
    <property type="molecule type" value="Genomic_DNA"/>
</dbReference>